<dbReference type="PANTHER" id="PTHR43349:SF43">
    <property type="entry name" value="ISOEUGENOL SYNTHASE 1-LIKE"/>
    <property type="match status" value="1"/>
</dbReference>
<dbReference type="InterPro" id="IPR050608">
    <property type="entry name" value="NmrA-type/Isoflavone_red_sf"/>
</dbReference>
<dbReference type="Gene3D" id="3.40.50.720">
    <property type="entry name" value="NAD(P)-binding Rossmann-like Domain"/>
    <property type="match status" value="2"/>
</dbReference>
<keyword evidence="1" id="KW-0521">NADP</keyword>
<dbReference type="PANTHER" id="PTHR43349">
    <property type="entry name" value="PINORESINOL REDUCTASE-RELATED"/>
    <property type="match status" value="1"/>
</dbReference>
<dbReference type="AlphaFoldDB" id="A0AAE0ACX1"/>
<dbReference type="SUPFAM" id="SSF51735">
    <property type="entry name" value="NAD(P)-binding Rossmann-fold domains"/>
    <property type="match status" value="2"/>
</dbReference>
<dbReference type="Gene3D" id="3.90.25.10">
    <property type="entry name" value="UDP-galactose 4-epimerase, domain 1"/>
    <property type="match status" value="2"/>
</dbReference>
<evidence type="ECO:0000256" key="2">
    <source>
        <dbReference type="ARBA" id="ARBA00023002"/>
    </source>
</evidence>
<evidence type="ECO:0000313" key="4">
    <source>
        <dbReference type="EMBL" id="KAK3211306.1"/>
    </source>
</evidence>
<reference evidence="4" key="1">
    <citation type="journal article" date="2023" name="Plant J.">
        <title>Genome sequences and population genomics provide insights into the demographic history, inbreeding, and mutation load of two 'living fossil' tree species of Dipteronia.</title>
        <authorList>
            <person name="Feng Y."/>
            <person name="Comes H.P."/>
            <person name="Chen J."/>
            <person name="Zhu S."/>
            <person name="Lu R."/>
            <person name="Zhang X."/>
            <person name="Li P."/>
            <person name="Qiu J."/>
            <person name="Olsen K.M."/>
            <person name="Qiu Y."/>
        </authorList>
    </citation>
    <scope>NUCLEOTIDE SEQUENCE</scope>
    <source>
        <strain evidence="4">NBL</strain>
    </source>
</reference>
<protein>
    <recommendedName>
        <fullName evidence="3">NmrA-like domain-containing protein</fullName>
    </recommendedName>
</protein>
<keyword evidence="2" id="KW-0560">Oxidoreductase</keyword>
<evidence type="ECO:0000313" key="5">
    <source>
        <dbReference type="Proteomes" id="UP001281410"/>
    </source>
</evidence>
<gene>
    <name evidence="4" type="ORF">Dsin_016012</name>
</gene>
<organism evidence="4 5">
    <name type="scientific">Dipteronia sinensis</name>
    <dbReference type="NCBI Taxonomy" id="43782"/>
    <lineage>
        <taxon>Eukaryota</taxon>
        <taxon>Viridiplantae</taxon>
        <taxon>Streptophyta</taxon>
        <taxon>Embryophyta</taxon>
        <taxon>Tracheophyta</taxon>
        <taxon>Spermatophyta</taxon>
        <taxon>Magnoliopsida</taxon>
        <taxon>eudicotyledons</taxon>
        <taxon>Gunneridae</taxon>
        <taxon>Pentapetalae</taxon>
        <taxon>rosids</taxon>
        <taxon>malvids</taxon>
        <taxon>Sapindales</taxon>
        <taxon>Sapindaceae</taxon>
        <taxon>Hippocastanoideae</taxon>
        <taxon>Acereae</taxon>
        <taxon>Dipteronia</taxon>
    </lineage>
</organism>
<proteinExistence type="predicted"/>
<sequence length="613" mass="69364">MVCERSNILIIGATGYLGKYMVKSSLSLGHSTFALTRPLKPDADSSKLQLHKHFQDLGVTIFQCELDDHEKLVSVFRQVDVVISTLAVPQFLDQLKVISALKEAGTIKRFVPSEFGNEADRVSALPPFEELLDKKRQIRRAIEAAKVPYTYVSANSFATYFIDYFLHPQQPCDDVFVYGTGQVKAVFNHEEDVAFYTVKAATDPRAANRLVICRPPENVVSQLDLISSWEKKTERLLNRIHISEEQIINFSQILPHPENVRVAILHNIFIKGDQMSFELSGEDLEASQLYSEYNYNMVCERSNILIIGATGYLGKYMVKSSLSLGHSTFALTRPLKPDADSSKLQLHKHFQDLGVTIFQCELDDHEKLVSVFRQVDVVISTLAVPQFLDQLKVISALKEAGTIKRFVPSEFGNEADRVSALPPFEEVLDKKRQIRRAIEAAKVPYTYVSANSLATYFIDYFLHPQQPCDDVFVYGTGQAKAVFNHEEDVAFYTVKAATDPRAANRLVICRPPENIVSELDLISSWEKKTGRLLNRIHISEEQIINFSQTLPHPENVRAAILHNIFIQGDQMSFELSREDLEASQLYPEYNYSSVDRVLDTCLVNPAEVKLTTF</sequence>
<dbReference type="InterPro" id="IPR036291">
    <property type="entry name" value="NAD(P)-bd_dom_sf"/>
</dbReference>
<dbReference type="GO" id="GO:0016491">
    <property type="term" value="F:oxidoreductase activity"/>
    <property type="evidence" value="ECO:0007669"/>
    <property type="project" value="UniProtKB-KW"/>
</dbReference>
<accession>A0AAE0ACX1</accession>
<name>A0AAE0ACX1_9ROSI</name>
<evidence type="ECO:0000259" key="3">
    <source>
        <dbReference type="Pfam" id="PF05368"/>
    </source>
</evidence>
<dbReference type="EMBL" id="JANJYJ010000005">
    <property type="protein sequence ID" value="KAK3211306.1"/>
    <property type="molecule type" value="Genomic_DNA"/>
</dbReference>
<dbReference type="CDD" id="cd05259">
    <property type="entry name" value="PCBER_SDR_a"/>
    <property type="match status" value="2"/>
</dbReference>
<dbReference type="Pfam" id="PF05368">
    <property type="entry name" value="NmrA"/>
    <property type="match status" value="2"/>
</dbReference>
<evidence type="ECO:0000256" key="1">
    <source>
        <dbReference type="ARBA" id="ARBA00022857"/>
    </source>
</evidence>
<dbReference type="Proteomes" id="UP001281410">
    <property type="component" value="Unassembled WGS sequence"/>
</dbReference>
<dbReference type="InterPro" id="IPR045312">
    <property type="entry name" value="PCBER-like"/>
</dbReference>
<comment type="caution">
    <text evidence="4">The sequence shown here is derived from an EMBL/GenBank/DDBJ whole genome shotgun (WGS) entry which is preliminary data.</text>
</comment>
<feature type="domain" description="NmrA-like" evidence="3">
    <location>
        <begin position="5"/>
        <end position="294"/>
    </location>
</feature>
<dbReference type="InterPro" id="IPR008030">
    <property type="entry name" value="NmrA-like"/>
</dbReference>
<feature type="domain" description="NmrA-like" evidence="3">
    <location>
        <begin position="301"/>
        <end position="591"/>
    </location>
</feature>
<keyword evidence="5" id="KW-1185">Reference proteome</keyword>